<sequence>CNKIINFGQLVIVLIPFGDWYVKGIKQGDWQINQDKIVWNYISEKFKKKYKNIKITTQYLRSILNT</sequence>
<keyword evidence="2" id="KW-1185">Reference proteome</keyword>
<gene>
    <name evidence="1" type="ORF">H6A04_11550</name>
</gene>
<reference evidence="1 2" key="1">
    <citation type="journal article" date="2021" name="Sci. Rep.">
        <title>The distribution of antibiotic resistance genes in chicken gut microbiota commensals.</title>
        <authorList>
            <person name="Juricova H."/>
            <person name="Matiasovicova J."/>
            <person name="Kubasova T."/>
            <person name="Cejkova D."/>
            <person name="Rychlik I."/>
        </authorList>
    </citation>
    <scope>NUCLEOTIDE SEQUENCE [LARGE SCALE GENOMIC DNA]</scope>
    <source>
        <strain evidence="1 2">An425</strain>
    </source>
</reference>
<dbReference type="RefSeq" id="WP_204716872.1">
    <property type="nucleotide sequence ID" value="NZ_JACJLT010000252.1"/>
</dbReference>
<protein>
    <recommendedName>
        <fullName evidence="3">NERD domain-containing protein</fullName>
    </recommendedName>
</protein>
<evidence type="ECO:0000313" key="2">
    <source>
        <dbReference type="Proteomes" id="UP000728968"/>
    </source>
</evidence>
<name>A0ABS2G565_FUSMR</name>
<evidence type="ECO:0008006" key="3">
    <source>
        <dbReference type="Google" id="ProtNLM"/>
    </source>
</evidence>
<feature type="non-terminal residue" evidence="1">
    <location>
        <position position="1"/>
    </location>
</feature>
<accession>A0ABS2G565</accession>
<dbReference type="Proteomes" id="UP000728968">
    <property type="component" value="Unassembled WGS sequence"/>
</dbReference>
<dbReference type="EMBL" id="JACJLT010000252">
    <property type="protein sequence ID" value="MBM6876262.1"/>
    <property type="molecule type" value="Genomic_DNA"/>
</dbReference>
<organism evidence="1 2">
    <name type="scientific">Fusobacterium mortiferum</name>
    <dbReference type="NCBI Taxonomy" id="850"/>
    <lineage>
        <taxon>Bacteria</taxon>
        <taxon>Fusobacteriati</taxon>
        <taxon>Fusobacteriota</taxon>
        <taxon>Fusobacteriia</taxon>
        <taxon>Fusobacteriales</taxon>
        <taxon>Fusobacteriaceae</taxon>
        <taxon>Fusobacterium</taxon>
    </lineage>
</organism>
<proteinExistence type="predicted"/>
<evidence type="ECO:0000313" key="1">
    <source>
        <dbReference type="EMBL" id="MBM6876262.1"/>
    </source>
</evidence>
<comment type="caution">
    <text evidence="1">The sequence shown here is derived from an EMBL/GenBank/DDBJ whole genome shotgun (WGS) entry which is preliminary data.</text>
</comment>